<dbReference type="InterPro" id="IPR036922">
    <property type="entry name" value="Rieske_2Fe-2S_sf"/>
</dbReference>
<dbReference type="AlphaFoldDB" id="A0A5C8NGB2"/>
<reference evidence="8 9" key="1">
    <citation type="submission" date="2019-06" db="EMBL/GenBank/DDBJ databases">
        <title>Aeromicrobium sp. nov., isolated from a maize field.</title>
        <authorList>
            <person name="Lin S.-Y."/>
            <person name="Tsai C.-F."/>
            <person name="Young C.-C."/>
        </authorList>
    </citation>
    <scope>NUCLEOTIDE SEQUENCE [LARGE SCALE GENOMIC DNA]</scope>
    <source>
        <strain evidence="8 9">CC-CFT486</strain>
    </source>
</reference>
<evidence type="ECO:0000256" key="2">
    <source>
        <dbReference type="ARBA" id="ARBA00022723"/>
    </source>
</evidence>
<dbReference type="RefSeq" id="WP_147686682.1">
    <property type="nucleotide sequence ID" value="NZ_VDUX01000004.1"/>
</dbReference>
<dbReference type="Gene3D" id="3.30.9.10">
    <property type="entry name" value="D-Amino Acid Oxidase, subunit A, domain 2"/>
    <property type="match status" value="1"/>
</dbReference>
<dbReference type="InterPro" id="IPR006076">
    <property type="entry name" value="FAD-dep_OxRdtase"/>
</dbReference>
<dbReference type="InterPro" id="IPR036188">
    <property type="entry name" value="FAD/NAD-bd_sf"/>
</dbReference>
<dbReference type="SUPFAM" id="SSF50022">
    <property type="entry name" value="ISP domain"/>
    <property type="match status" value="1"/>
</dbReference>
<feature type="domain" description="Rieske" evidence="7">
    <location>
        <begin position="429"/>
        <end position="475"/>
    </location>
</feature>
<evidence type="ECO:0000313" key="8">
    <source>
        <dbReference type="EMBL" id="TXL60944.1"/>
    </source>
</evidence>
<keyword evidence="3" id="KW-0408">Iron</keyword>
<dbReference type="Proteomes" id="UP000321571">
    <property type="component" value="Unassembled WGS sequence"/>
</dbReference>
<dbReference type="GO" id="GO:0016020">
    <property type="term" value="C:membrane"/>
    <property type="evidence" value="ECO:0007669"/>
    <property type="project" value="InterPro"/>
</dbReference>
<evidence type="ECO:0000256" key="6">
    <source>
        <dbReference type="SAM" id="MobiDB-lite"/>
    </source>
</evidence>
<keyword evidence="2" id="KW-0479">Metal-binding</keyword>
<feature type="region of interest" description="Disordered" evidence="6">
    <location>
        <begin position="271"/>
        <end position="296"/>
    </location>
</feature>
<dbReference type="PANTHER" id="PTHR13847:SF274">
    <property type="entry name" value="RIESKE 2FE-2S IRON-SULFUR PROTEIN YHFW-RELATED"/>
    <property type="match status" value="1"/>
</dbReference>
<protein>
    <submittedName>
        <fullName evidence="8">FAD-dependent oxidoreductase</fullName>
    </submittedName>
</protein>
<dbReference type="GO" id="GO:0051537">
    <property type="term" value="F:2 iron, 2 sulfur cluster binding"/>
    <property type="evidence" value="ECO:0007669"/>
    <property type="project" value="UniProtKB-KW"/>
</dbReference>
<keyword evidence="4" id="KW-0411">Iron-sulfur</keyword>
<evidence type="ECO:0000256" key="3">
    <source>
        <dbReference type="ARBA" id="ARBA00023004"/>
    </source>
</evidence>
<evidence type="ECO:0000313" key="9">
    <source>
        <dbReference type="Proteomes" id="UP000321571"/>
    </source>
</evidence>
<dbReference type="EMBL" id="VDUX01000004">
    <property type="protein sequence ID" value="TXL60944.1"/>
    <property type="molecule type" value="Genomic_DNA"/>
</dbReference>
<comment type="caution">
    <text evidence="8">The sequence shown here is derived from an EMBL/GenBank/DDBJ whole genome shotgun (WGS) entry which is preliminary data.</text>
</comment>
<gene>
    <name evidence="8" type="ORF">FHP06_11045</name>
</gene>
<sequence>MTSPWLDRPSKPVQDPLNPEQPVDDLVVGAGLTGLATALMLARAGRDVLVVEARHVGAVTTGNTTGKVSLLPGTKLGSMRHSQSDRVCRAYLDACEEGQQWLLRFCADHGVDVDRRDAITYAASPDEIGTARRELEASQALGLDTHWVDSMDVPFPFHGGVVLPDQAQIDPMPVLDALVDQIHEHGGRVHEGRRVVGASLTGTRRATLDDGTELTAKEIVLATGVPVLDRGLFFAKVEPKRSYALAFTGAAAPDGMFLSAGSAHSRSIRDAAGPDGSRRLLVGGEGHTVGRTDSERGHVDRLRQWTAEHFPGAMETHAWSAQDYSPHDGLPQMGKLPRGGGHIYMATGYDKWGMAAGIAAARTISGQILGSKPSWATTIGRRITRPAGAAKIARINAGVGVAQVAQVAEGLRDHTFPKGSGESCTVTTVCTHLGGALDWNDEEKSWDCPLHGSRFTADGDVLEGPATKPLRRRKD</sequence>
<keyword evidence="9" id="KW-1185">Reference proteome</keyword>
<feature type="region of interest" description="Disordered" evidence="6">
    <location>
        <begin position="1"/>
        <end position="22"/>
    </location>
</feature>
<dbReference type="GO" id="GO:0005737">
    <property type="term" value="C:cytoplasm"/>
    <property type="evidence" value="ECO:0007669"/>
    <property type="project" value="TreeGrafter"/>
</dbReference>
<dbReference type="Gene3D" id="2.102.10.10">
    <property type="entry name" value="Rieske [2Fe-2S] iron-sulphur domain"/>
    <property type="match status" value="1"/>
</dbReference>
<proteinExistence type="predicted"/>
<dbReference type="GO" id="GO:0046872">
    <property type="term" value="F:metal ion binding"/>
    <property type="evidence" value="ECO:0007669"/>
    <property type="project" value="UniProtKB-KW"/>
</dbReference>
<evidence type="ECO:0000256" key="4">
    <source>
        <dbReference type="ARBA" id="ARBA00023014"/>
    </source>
</evidence>
<name>A0A5C8NGB2_9ACTN</name>
<keyword evidence="1" id="KW-0001">2Fe-2S</keyword>
<keyword evidence="5" id="KW-1015">Disulfide bond</keyword>
<dbReference type="SUPFAM" id="SSF51905">
    <property type="entry name" value="FAD/NAD(P)-binding domain"/>
    <property type="match status" value="1"/>
</dbReference>
<dbReference type="PRINTS" id="PR00162">
    <property type="entry name" value="RIESKE"/>
</dbReference>
<evidence type="ECO:0000256" key="1">
    <source>
        <dbReference type="ARBA" id="ARBA00022714"/>
    </source>
</evidence>
<dbReference type="OrthoDB" id="9767869at2"/>
<evidence type="ECO:0000259" key="7">
    <source>
        <dbReference type="PROSITE" id="PS51296"/>
    </source>
</evidence>
<dbReference type="GO" id="GO:0016705">
    <property type="term" value="F:oxidoreductase activity, acting on paired donors, with incorporation or reduction of molecular oxygen"/>
    <property type="evidence" value="ECO:0007669"/>
    <property type="project" value="UniProtKB-ARBA"/>
</dbReference>
<dbReference type="Gene3D" id="3.50.50.60">
    <property type="entry name" value="FAD/NAD(P)-binding domain"/>
    <property type="match status" value="1"/>
</dbReference>
<dbReference type="Pfam" id="PF00355">
    <property type="entry name" value="Rieske"/>
    <property type="match status" value="1"/>
</dbReference>
<dbReference type="InterPro" id="IPR005805">
    <property type="entry name" value="Rieske_Fe-S_prot_C"/>
</dbReference>
<dbReference type="InterPro" id="IPR017941">
    <property type="entry name" value="Rieske_2Fe-2S"/>
</dbReference>
<organism evidence="8 9">
    <name type="scientific">Aeromicrobium terrae</name>
    <dbReference type="NCBI Taxonomy" id="2498846"/>
    <lineage>
        <taxon>Bacteria</taxon>
        <taxon>Bacillati</taxon>
        <taxon>Actinomycetota</taxon>
        <taxon>Actinomycetes</taxon>
        <taxon>Propionibacteriales</taxon>
        <taxon>Nocardioidaceae</taxon>
        <taxon>Aeromicrobium</taxon>
    </lineage>
</organism>
<accession>A0A5C8NGB2</accession>
<dbReference type="GO" id="GO:0004497">
    <property type="term" value="F:monooxygenase activity"/>
    <property type="evidence" value="ECO:0007669"/>
    <property type="project" value="UniProtKB-ARBA"/>
</dbReference>
<evidence type="ECO:0000256" key="5">
    <source>
        <dbReference type="ARBA" id="ARBA00023157"/>
    </source>
</evidence>
<dbReference type="PANTHER" id="PTHR13847">
    <property type="entry name" value="SARCOSINE DEHYDROGENASE-RELATED"/>
    <property type="match status" value="1"/>
</dbReference>
<dbReference type="Pfam" id="PF01266">
    <property type="entry name" value="DAO"/>
    <property type="match status" value="1"/>
</dbReference>
<dbReference type="PROSITE" id="PS51296">
    <property type="entry name" value="RIESKE"/>
    <property type="match status" value="1"/>
</dbReference>